<accession>A0AAJ1TJ55</accession>
<dbReference type="InterPro" id="IPR010982">
    <property type="entry name" value="Lambda_DNA-bd_dom_sf"/>
</dbReference>
<protein>
    <submittedName>
        <fullName evidence="3">Transcriptional regulator with XRE-family HTH domain</fullName>
    </submittedName>
</protein>
<keyword evidence="1" id="KW-0238">DNA-binding</keyword>
<dbReference type="Gene3D" id="1.10.260.40">
    <property type="entry name" value="lambda repressor-like DNA-binding domains"/>
    <property type="match status" value="1"/>
</dbReference>
<evidence type="ECO:0000259" key="2">
    <source>
        <dbReference type="PROSITE" id="PS50943"/>
    </source>
</evidence>
<evidence type="ECO:0000313" key="3">
    <source>
        <dbReference type="EMBL" id="MDQ0417892.1"/>
    </source>
</evidence>
<reference evidence="3 4" key="1">
    <citation type="submission" date="2023-07" db="EMBL/GenBank/DDBJ databases">
        <title>Genomic Encyclopedia of Type Strains, Phase IV (KMG-IV): sequencing the most valuable type-strain genomes for metagenomic binning, comparative biology and taxonomic classification.</title>
        <authorList>
            <person name="Goeker M."/>
        </authorList>
    </citation>
    <scope>NUCLEOTIDE SEQUENCE [LARGE SCALE GENOMIC DNA]</scope>
    <source>
        <strain evidence="3 4">DSM 46876</strain>
    </source>
</reference>
<dbReference type="SUPFAM" id="SSF47413">
    <property type="entry name" value="lambda repressor-like DNA-binding domains"/>
    <property type="match status" value="1"/>
</dbReference>
<sequence>MLKQEILETFAKRVSLLRKDRRWSQKDLAEKIGGNVTLQIISNWERAYTRPEVEDIFRTAEVLEVSVDFLLGKTDDPAPQHSENPAHNIVDLKKALLDESALHWDGHYIKGPQKDLIQRLVLAVIEKEMNELS</sequence>
<feature type="domain" description="HTH cro/C1-type" evidence="2">
    <location>
        <begin position="14"/>
        <end position="70"/>
    </location>
</feature>
<organism evidence="3 4">
    <name type="scientific">Croceifilum oryzae</name>
    <dbReference type="NCBI Taxonomy" id="1553429"/>
    <lineage>
        <taxon>Bacteria</taxon>
        <taxon>Bacillati</taxon>
        <taxon>Bacillota</taxon>
        <taxon>Bacilli</taxon>
        <taxon>Bacillales</taxon>
        <taxon>Thermoactinomycetaceae</taxon>
        <taxon>Croceifilum</taxon>
    </lineage>
</organism>
<evidence type="ECO:0000256" key="1">
    <source>
        <dbReference type="ARBA" id="ARBA00023125"/>
    </source>
</evidence>
<dbReference type="PANTHER" id="PTHR46558:SF13">
    <property type="entry name" value="HTH-TYPE TRANSCRIPTIONAL REGULATOR IMMR"/>
    <property type="match status" value="1"/>
</dbReference>
<dbReference type="PANTHER" id="PTHR46558">
    <property type="entry name" value="TRACRIPTIONAL REGULATORY PROTEIN-RELATED-RELATED"/>
    <property type="match status" value="1"/>
</dbReference>
<proteinExistence type="predicted"/>
<gene>
    <name evidence="3" type="ORF">J2Z48_002076</name>
</gene>
<dbReference type="AlphaFoldDB" id="A0AAJ1TJ55"/>
<dbReference type="SMART" id="SM00530">
    <property type="entry name" value="HTH_XRE"/>
    <property type="match status" value="1"/>
</dbReference>
<dbReference type="InterPro" id="IPR001387">
    <property type="entry name" value="Cro/C1-type_HTH"/>
</dbReference>
<evidence type="ECO:0000313" key="4">
    <source>
        <dbReference type="Proteomes" id="UP001238450"/>
    </source>
</evidence>
<dbReference type="Proteomes" id="UP001238450">
    <property type="component" value="Unassembled WGS sequence"/>
</dbReference>
<dbReference type="CDD" id="cd00093">
    <property type="entry name" value="HTH_XRE"/>
    <property type="match status" value="1"/>
</dbReference>
<dbReference type="Pfam" id="PF01381">
    <property type="entry name" value="HTH_3"/>
    <property type="match status" value="1"/>
</dbReference>
<keyword evidence="4" id="KW-1185">Reference proteome</keyword>
<dbReference type="PROSITE" id="PS50943">
    <property type="entry name" value="HTH_CROC1"/>
    <property type="match status" value="1"/>
</dbReference>
<dbReference type="EMBL" id="JAUSUV010000008">
    <property type="protein sequence ID" value="MDQ0417892.1"/>
    <property type="molecule type" value="Genomic_DNA"/>
</dbReference>
<dbReference type="GO" id="GO:0003677">
    <property type="term" value="F:DNA binding"/>
    <property type="evidence" value="ECO:0007669"/>
    <property type="project" value="UniProtKB-KW"/>
</dbReference>
<dbReference type="RefSeq" id="WP_307253202.1">
    <property type="nucleotide sequence ID" value="NZ_JAUSUV010000008.1"/>
</dbReference>
<comment type="caution">
    <text evidence="3">The sequence shown here is derived from an EMBL/GenBank/DDBJ whole genome shotgun (WGS) entry which is preliminary data.</text>
</comment>
<name>A0AAJ1TJ55_9BACL</name>